<accession>A0ABT8IUQ8</accession>
<evidence type="ECO:0000256" key="1">
    <source>
        <dbReference type="ARBA" id="ARBA00009981"/>
    </source>
</evidence>
<dbReference type="InterPro" id="IPR036165">
    <property type="entry name" value="YefM-like_sf"/>
</dbReference>
<dbReference type="SUPFAM" id="SSF143120">
    <property type="entry name" value="YefM-like"/>
    <property type="match status" value="1"/>
</dbReference>
<sequence length="83" mass="9214">MALMTAREFNQDVSAAKRSAGLEPVVITDRGEPAFVLMTYAEFERLAGRLRSVVDVLRQDDPESDFAVEFPRASVGALREVEL</sequence>
<dbReference type="Pfam" id="PF02604">
    <property type="entry name" value="PhdYeFM_antitox"/>
    <property type="match status" value="1"/>
</dbReference>
<evidence type="ECO:0000313" key="4">
    <source>
        <dbReference type="Proteomes" id="UP001174210"/>
    </source>
</evidence>
<dbReference type="Gene3D" id="3.40.1620.10">
    <property type="entry name" value="YefM-like domain"/>
    <property type="match status" value="1"/>
</dbReference>
<dbReference type="InterPro" id="IPR006442">
    <property type="entry name" value="Antitoxin_Phd/YefM"/>
</dbReference>
<evidence type="ECO:0000313" key="3">
    <source>
        <dbReference type="EMBL" id="MDN4596544.1"/>
    </source>
</evidence>
<evidence type="ECO:0000256" key="2">
    <source>
        <dbReference type="RuleBase" id="RU362080"/>
    </source>
</evidence>
<dbReference type="Proteomes" id="UP001174210">
    <property type="component" value="Unassembled WGS sequence"/>
</dbReference>
<name>A0ABT8IUQ8_9MICO</name>
<dbReference type="NCBIfam" id="TIGR01552">
    <property type="entry name" value="phd_fam"/>
    <property type="match status" value="1"/>
</dbReference>
<protein>
    <recommendedName>
        <fullName evidence="2">Antitoxin</fullName>
    </recommendedName>
</protein>
<gene>
    <name evidence="3" type="ORF">P5G59_05280</name>
</gene>
<keyword evidence="4" id="KW-1185">Reference proteome</keyword>
<dbReference type="RefSeq" id="WP_301216690.1">
    <property type="nucleotide sequence ID" value="NZ_JAROCB010000001.1"/>
</dbReference>
<comment type="similarity">
    <text evidence="1 2">Belongs to the phD/YefM antitoxin family.</text>
</comment>
<proteinExistence type="inferred from homology"/>
<comment type="caution">
    <text evidence="3">The sequence shown here is derived from an EMBL/GenBank/DDBJ whole genome shotgun (WGS) entry which is preliminary data.</text>
</comment>
<comment type="function">
    <text evidence="2">Antitoxin component of a type II toxin-antitoxin (TA) system.</text>
</comment>
<reference evidence="3" key="1">
    <citation type="submission" date="2023-03" db="EMBL/GenBank/DDBJ databases">
        <title>MT1 and MT2 Draft Genomes of Novel Species.</title>
        <authorList>
            <person name="Venkateswaran K."/>
        </authorList>
    </citation>
    <scope>NUCLEOTIDE SEQUENCE</scope>
    <source>
        <strain evidence="3">F6_8S_P_1A</strain>
    </source>
</reference>
<organism evidence="3 4">
    <name type="scientific">Leifsonia virtsii</name>
    <dbReference type="NCBI Taxonomy" id="3035915"/>
    <lineage>
        <taxon>Bacteria</taxon>
        <taxon>Bacillati</taxon>
        <taxon>Actinomycetota</taxon>
        <taxon>Actinomycetes</taxon>
        <taxon>Micrococcales</taxon>
        <taxon>Microbacteriaceae</taxon>
        <taxon>Leifsonia</taxon>
    </lineage>
</organism>
<dbReference type="EMBL" id="JAROCB010000001">
    <property type="protein sequence ID" value="MDN4596544.1"/>
    <property type="molecule type" value="Genomic_DNA"/>
</dbReference>